<dbReference type="Proteomes" id="UP000627573">
    <property type="component" value="Unassembled WGS sequence"/>
</dbReference>
<reference evidence="3" key="2">
    <citation type="submission" date="2023-08" db="EMBL/GenBank/DDBJ databases">
        <title>Isolation and Characterization of Rhodococcus erythropolis MGMM8.</title>
        <authorList>
            <person name="Diabankana R.G.C."/>
            <person name="Afordoanyi D.M."/>
            <person name="Validov S.Z."/>
        </authorList>
    </citation>
    <scope>NUCLEOTIDE SEQUENCE</scope>
    <source>
        <strain evidence="3">MGMM8</strain>
    </source>
</reference>
<dbReference type="AlphaFoldDB" id="A0A1F2PRK0"/>
<accession>A0A1F2PRK0</accession>
<dbReference type="EMBL" id="JAECSB010000099">
    <property type="protein sequence ID" value="MBH5147313.1"/>
    <property type="molecule type" value="Genomic_DNA"/>
</dbReference>
<keyword evidence="4" id="KW-1185">Reference proteome</keyword>
<dbReference type="Proteomes" id="UP001230933">
    <property type="component" value="Chromosome"/>
</dbReference>
<evidence type="ECO:0000313" key="3">
    <source>
        <dbReference type="EMBL" id="WGV47256.1"/>
    </source>
</evidence>
<organism evidence="2 4">
    <name type="scientific">Rhodococcus erythropolis</name>
    <name type="common">Arthrobacter picolinophilus</name>
    <dbReference type="NCBI Taxonomy" id="1833"/>
    <lineage>
        <taxon>Bacteria</taxon>
        <taxon>Bacillati</taxon>
        <taxon>Actinomycetota</taxon>
        <taxon>Actinomycetes</taxon>
        <taxon>Mycobacteriales</taxon>
        <taxon>Nocardiaceae</taxon>
        <taxon>Rhodococcus</taxon>
        <taxon>Rhodococcus erythropolis group</taxon>
    </lineage>
</organism>
<name>A0A1F2PRK0_RHOER</name>
<protein>
    <submittedName>
        <fullName evidence="2">Uncharacterized protein</fullName>
    </submittedName>
</protein>
<dbReference type="GeneID" id="66899787"/>
<evidence type="ECO:0000313" key="4">
    <source>
        <dbReference type="Proteomes" id="UP000627573"/>
    </source>
</evidence>
<gene>
    <name evidence="2" type="ORF">I3517_32410</name>
    <name evidence="3" type="ORF">QIE55_16935</name>
</gene>
<reference evidence="2 4" key="1">
    <citation type="submission" date="2020-12" db="EMBL/GenBank/DDBJ databases">
        <title>Draft genome sequence of furan degrading bacterial strain FUR100.</title>
        <authorList>
            <person name="Woiski C."/>
        </authorList>
    </citation>
    <scope>NUCLEOTIDE SEQUENCE [LARGE SCALE GENOMIC DNA]</scope>
    <source>
        <strain evidence="2 4">FUR100</strain>
    </source>
</reference>
<dbReference type="EMBL" id="CP124545">
    <property type="protein sequence ID" value="WGV47256.1"/>
    <property type="molecule type" value="Genomic_DNA"/>
</dbReference>
<sequence>MNESSNGLFSDLSASEPVVDAKSAEQLAAERETAAAERSNTDTAEQRQSQLFSG</sequence>
<dbReference type="RefSeq" id="WP_019748819.1">
    <property type="nucleotide sequence ID" value="NZ_BHXB01000001.1"/>
</dbReference>
<proteinExistence type="predicted"/>
<feature type="region of interest" description="Disordered" evidence="1">
    <location>
        <begin position="1"/>
        <end position="54"/>
    </location>
</feature>
<evidence type="ECO:0000313" key="2">
    <source>
        <dbReference type="EMBL" id="MBH5147313.1"/>
    </source>
</evidence>
<evidence type="ECO:0000256" key="1">
    <source>
        <dbReference type="SAM" id="MobiDB-lite"/>
    </source>
</evidence>
<feature type="compositionally biased region" description="Polar residues" evidence="1">
    <location>
        <begin position="41"/>
        <end position="54"/>
    </location>
</feature>